<dbReference type="RefSeq" id="WP_318597232.1">
    <property type="nucleotide sequence ID" value="NZ_JAWSTH010000024.1"/>
</dbReference>
<proteinExistence type="predicted"/>
<dbReference type="Pfam" id="PF08002">
    <property type="entry name" value="DUF1697"/>
    <property type="match status" value="1"/>
</dbReference>
<comment type="caution">
    <text evidence="1">The sequence shown here is derived from an EMBL/GenBank/DDBJ whole genome shotgun (WGS) entry which is preliminary data.</text>
</comment>
<dbReference type="Proteomes" id="UP001284601">
    <property type="component" value="Unassembled WGS sequence"/>
</dbReference>
<dbReference type="PANTHER" id="PTHR36439">
    <property type="entry name" value="BLL4334 PROTEIN"/>
    <property type="match status" value="1"/>
</dbReference>
<reference evidence="2" key="1">
    <citation type="submission" date="2023-07" db="EMBL/GenBank/DDBJ databases">
        <title>Conexibacter stalactiti sp. nov., isolated from stalactites in a lava cave and emended description of the genus Conexibacter.</title>
        <authorList>
            <person name="Lee S.D."/>
        </authorList>
    </citation>
    <scope>NUCLEOTIDE SEQUENCE [LARGE SCALE GENOMIC DNA]</scope>
    <source>
        <strain evidence="2">KCTC 39840</strain>
    </source>
</reference>
<evidence type="ECO:0000313" key="1">
    <source>
        <dbReference type="EMBL" id="MDW5594899.1"/>
    </source>
</evidence>
<dbReference type="InterPro" id="IPR012545">
    <property type="entry name" value="DUF1697"/>
</dbReference>
<dbReference type="PANTHER" id="PTHR36439:SF1">
    <property type="entry name" value="DUF1697 DOMAIN-CONTAINING PROTEIN"/>
    <property type="match status" value="1"/>
</dbReference>
<gene>
    <name evidence="1" type="ORF">R7226_11150</name>
</gene>
<dbReference type="PIRSF" id="PIRSF008502">
    <property type="entry name" value="UCP008502"/>
    <property type="match status" value="1"/>
</dbReference>
<organism evidence="1 2">
    <name type="scientific">Conexibacter stalactiti</name>
    <dbReference type="NCBI Taxonomy" id="1940611"/>
    <lineage>
        <taxon>Bacteria</taxon>
        <taxon>Bacillati</taxon>
        <taxon>Actinomycetota</taxon>
        <taxon>Thermoleophilia</taxon>
        <taxon>Solirubrobacterales</taxon>
        <taxon>Conexibacteraceae</taxon>
        <taxon>Conexibacter</taxon>
    </lineage>
</organism>
<sequence>MRTIALLRGINVGGSKKVPMAELRALMERLGFSDVATYVQSGNVVFSGPRRAARTVAREIEAGIVEQFGFEVLITIRTRDELAAVVEANPLGATVAAGNLFHVVFLSDAPDPDAVARLVPDDPAPEAYALIGRELYLSTPAGLSQSKLARVLTERPLRVRATSRNWRTVAKLLELADAD</sequence>
<accession>A0ABU4HQ90</accession>
<protein>
    <submittedName>
        <fullName evidence="1">DUF1697 domain-containing protein</fullName>
    </submittedName>
</protein>
<dbReference type="SUPFAM" id="SSF160379">
    <property type="entry name" value="SP0830-like"/>
    <property type="match status" value="1"/>
</dbReference>
<dbReference type="Gene3D" id="3.30.70.1280">
    <property type="entry name" value="SP0830-like domains"/>
    <property type="match status" value="1"/>
</dbReference>
<evidence type="ECO:0000313" key="2">
    <source>
        <dbReference type="Proteomes" id="UP001284601"/>
    </source>
</evidence>
<name>A0ABU4HQ90_9ACTN</name>
<keyword evidence="2" id="KW-1185">Reference proteome</keyword>
<dbReference type="EMBL" id="JAWSTH010000024">
    <property type="protein sequence ID" value="MDW5594899.1"/>
    <property type="molecule type" value="Genomic_DNA"/>
</dbReference>